<proteinExistence type="predicted"/>
<keyword evidence="1" id="KW-0805">Transcription regulation</keyword>
<accession>A0A498C410</accession>
<name>A0A498C410_9GAMM</name>
<protein>
    <submittedName>
        <fullName evidence="5">ArsR family transcriptional regulator</fullName>
    </submittedName>
</protein>
<dbReference type="InterPro" id="IPR036390">
    <property type="entry name" value="WH_DNA-bd_sf"/>
</dbReference>
<evidence type="ECO:0000313" key="6">
    <source>
        <dbReference type="Proteomes" id="UP000275461"/>
    </source>
</evidence>
<dbReference type="PROSITE" id="PS50987">
    <property type="entry name" value="HTH_ARSR_2"/>
    <property type="match status" value="1"/>
</dbReference>
<dbReference type="Gene3D" id="1.10.10.10">
    <property type="entry name" value="Winged helix-like DNA-binding domain superfamily/Winged helix DNA-binding domain"/>
    <property type="match status" value="1"/>
</dbReference>
<dbReference type="AlphaFoldDB" id="A0A498C410"/>
<dbReference type="NCBIfam" id="NF033788">
    <property type="entry name" value="HTH_metalloreg"/>
    <property type="match status" value="1"/>
</dbReference>
<dbReference type="InterPro" id="IPR051011">
    <property type="entry name" value="Metal_resp_trans_reg"/>
</dbReference>
<evidence type="ECO:0000256" key="3">
    <source>
        <dbReference type="ARBA" id="ARBA00023163"/>
    </source>
</evidence>
<dbReference type="CDD" id="cd00090">
    <property type="entry name" value="HTH_ARSR"/>
    <property type="match status" value="1"/>
</dbReference>
<dbReference type="EMBL" id="RCDA01000001">
    <property type="protein sequence ID" value="RLK50272.1"/>
    <property type="molecule type" value="Genomic_DNA"/>
</dbReference>
<dbReference type="GO" id="GO:0003700">
    <property type="term" value="F:DNA-binding transcription factor activity"/>
    <property type="evidence" value="ECO:0007669"/>
    <property type="project" value="InterPro"/>
</dbReference>
<gene>
    <name evidence="5" type="ORF">DFR31_0165</name>
</gene>
<dbReference type="GO" id="GO:0003677">
    <property type="term" value="F:DNA binding"/>
    <property type="evidence" value="ECO:0007669"/>
    <property type="project" value="UniProtKB-KW"/>
</dbReference>
<evidence type="ECO:0000313" key="5">
    <source>
        <dbReference type="EMBL" id="RLK50272.1"/>
    </source>
</evidence>
<comment type="caution">
    <text evidence="5">The sequence shown here is derived from an EMBL/GenBank/DDBJ whole genome shotgun (WGS) entry which is preliminary data.</text>
</comment>
<feature type="domain" description="HTH arsR-type" evidence="4">
    <location>
        <begin position="19"/>
        <end position="113"/>
    </location>
</feature>
<dbReference type="RefSeq" id="WP_245971053.1">
    <property type="nucleotide sequence ID" value="NZ_RCDA01000001.1"/>
</dbReference>
<evidence type="ECO:0000256" key="2">
    <source>
        <dbReference type="ARBA" id="ARBA00023125"/>
    </source>
</evidence>
<keyword evidence="3" id="KW-0804">Transcription</keyword>
<dbReference type="SUPFAM" id="SSF46785">
    <property type="entry name" value="Winged helix' DNA-binding domain"/>
    <property type="match status" value="1"/>
</dbReference>
<keyword evidence="6" id="KW-1185">Reference proteome</keyword>
<dbReference type="SMART" id="SM00418">
    <property type="entry name" value="HTH_ARSR"/>
    <property type="match status" value="1"/>
</dbReference>
<dbReference type="Proteomes" id="UP000275461">
    <property type="component" value="Unassembled WGS sequence"/>
</dbReference>
<dbReference type="InterPro" id="IPR011991">
    <property type="entry name" value="ArsR-like_HTH"/>
</dbReference>
<evidence type="ECO:0000259" key="4">
    <source>
        <dbReference type="PROSITE" id="PS50987"/>
    </source>
</evidence>
<keyword evidence="2" id="KW-0238">DNA-binding</keyword>
<dbReference type="InterPro" id="IPR001845">
    <property type="entry name" value="HTH_ArsR_DNA-bd_dom"/>
</dbReference>
<evidence type="ECO:0000256" key="1">
    <source>
        <dbReference type="ARBA" id="ARBA00023015"/>
    </source>
</evidence>
<reference evidence="5 6" key="1">
    <citation type="submission" date="2018-10" db="EMBL/GenBank/DDBJ databases">
        <title>Genomic Encyclopedia of Type Strains, Phase IV (KMG-IV): sequencing the most valuable type-strain genomes for metagenomic binning, comparative biology and taxonomic classification.</title>
        <authorList>
            <person name="Goeker M."/>
        </authorList>
    </citation>
    <scope>NUCLEOTIDE SEQUENCE [LARGE SCALE GENOMIC DNA]</scope>
    <source>
        <strain evidence="5 6">DSM 12769</strain>
    </source>
</reference>
<sequence length="122" mass="14011">MQKVEYMNMNAILDLDMDQMSRNAAQASRFLKTLANERRLMILCHLVEGEKSVGELERLLGMRQPALSQQLTRLREEKLVATRRESRTIYYRVASEEAMALLGKLHELFCGADHGRDGTADR</sequence>
<dbReference type="PANTHER" id="PTHR43132">
    <property type="entry name" value="ARSENICAL RESISTANCE OPERON REPRESSOR ARSR-RELATED"/>
    <property type="match status" value="1"/>
</dbReference>
<organism evidence="5 6">
    <name type="scientific">Alkalispirillum mobile</name>
    <dbReference type="NCBI Taxonomy" id="85925"/>
    <lineage>
        <taxon>Bacteria</taxon>
        <taxon>Pseudomonadati</taxon>
        <taxon>Pseudomonadota</taxon>
        <taxon>Gammaproteobacteria</taxon>
        <taxon>Chromatiales</taxon>
        <taxon>Ectothiorhodospiraceae</taxon>
        <taxon>Alkalispirillum</taxon>
    </lineage>
</organism>
<dbReference type="InterPro" id="IPR036388">
    <property type="entry name" value="WH-like_DNA-bd_sf"/>
</dbReference>
<dbReference type="PRINTS" id="PR00778">
    <property type="entry name" value="HTHARSR"/>
</dbReference>
<dbReference type="PANTHER" id="PTHR43132:SF2">
    <property type="entry name" value="ARSENICAL RESISTANCE OPERON REPRESSOR ARSR-RELATED"/>
    <property type="match status" value="1"/>
</dbReference>
<dbReference type="Pfam" id="PF01022">
    <property type="entry name" value="HTH_5"/>
    <property type="match status" value="1"/>
</dbReference>